<dbReference type="AlphaFoldDB" id="A0A3B1D2X1"/>
<evidence type="ECO:0000313" key="1">
    <source>
        <dbReference type="EMBL" id="VAX37216.1"/>
    </source>
</evidence>
<reference evidence="1" key="1">
    <citation type="submission" date="2018-06" db="EMBL/GenBank/DDBJ databases">
        <authorList>
            <person name="Zhirakovskaya E."/>
        </authorList>
    </citation>
    <scope>NUCLEOTIDE SEQUENCE</scope>
</reference>
<accession>A0A3B1D2X1</accession>
<proteinExistence type="predicted"/>
<name>A0A3B1D2X1_9ZZZZ</name>
<dbReference type="EMBL" id="UOGJ01000120">
    <property type="protein sequence ID" value="VAX37216.1"/>
    <property type="molecule type" value="Genomic_DNA"/>
</dbReference>
<gene>
    <name evidence="1" type="ORF">MNBD_UNCLBAC01-813</name>
</gene>
<protein>
    <submittedName>
        <fullName evidence="1">Uncharacterized protein</fullName>
    </submittedName>
</protein>
<sequence>MIHARERGEIFGLAVGEFSINNKPVLTWGGSLETNYLEVLKDKALVYLKPKDLYKIIDNFEISQVKQQSWDAFSADYTSDKVMKKFAEFFCRHRKRGKSFF</sequence>
<organism evidence="1">
    <name type="scientific">hydrothermal vent metagenome</name>
    <dbReference type="NCBI Taxonomy" id="652676"/>
    <lineage>
        <taxon>unclassified sequences</taxon>
        <taxon>metagenomes</taxon>
        <taxon>ecological metagenomes</taxon>
    </lineage>
</organism>